<gene>
    <name evidence="11" type="ORF">J2S45_000290</name>
</gene>
<feature type="transmembrane region" description="Helical" evidence="8">
    <location>
        <begin position="424"/>
        <end position="446"/>
    </location>
</feature>
<keyword evidence="5 8" id="KW-0472">Membrane</keyword>
<feature type="domain" description="ABC3 transporter permease C-terminal" evidence="9">
    <location>
        <begin position="338"/>
        <end position="456"/>
    </location>
</feature>
<evidence type="ECO:0000256" key="6">
    <source>
        <dbReference type="ARBA" id="ARBA00038076"/>
    </source>
</evidence>
<name>A0ABT9PFX3_9ACTO</name>
<evidence type="ECO:0000256" key="8">
    <source>
        <dbReference type="SAM" id="Phobius"/>
    </source>
</evidence>
<evidence type="ECO:0000256" key="5">
    <source>
        <dbReference type="ARBA" id="ARBA00023136"/>
    </source>
</evidence>
<evidence type="ECO:0000256" key="1">
    <source>
        <dbReference type="ARBA" id="ARBA00004651"/>
    </source>
</evidence>
<keyword evidence="4 8" id="KW-1133">Transmembrane helix</keyword>
<evidence type="ECO:0000259" key="10">
    <source>
        <dbReference type="Pfam" id="PF12704"/>
    </source>
</evidence>
<feature type="region of interest" description="Disordered" evidence="7">
    <location>
        <begin position="54"/>
        <end position="77"/>
    </location>
</feature>
<comment type="similarity">
    <text evidence="6">Belongs to the ABC-4 integral membrane protein family.</text>
</comment>
<dbReference type="PANTHER" id="PTHR30572">
    <property type="entry name" value="MEMBRANE COMPONENT OF TRANSPORTER-RELATED"/>
    <property type="match status" value="1"/>
</dbReference>
<feature type="transmembrane region" description="Helical" evidence="8">
    <location>
        <begin position="380"/>
        <end position="404"/>
    </location>
</feature>
<organism evidence="11 12">
    <name type="scientific">Trueperella abortisuis</name>
    <dbReference type="NCBI Taxonomy" id="445930"/>
    <lineage>
        <taxon>Bacteria</taxon>
        <taxon>Bacillati</taxon>
        <taxon>Actinomycetota</taxon>
        <taxon>Actinomycetes</taxon>
        <taxon>Actinomycetales</taxon>
        <taxon>Actinomycetaceae</taxon>
        <taxon>Trueperella</taxon>
    </lineage>
</organism>
<proteinExistence type="inferred from homology"/>
<dbReference type="InterPro" id="IPR025857">
    <property type="entry name" value="MacB_PCD"/>
</dbReference>
<evidence type="ECO:0000256" key="3">
    <source>
        <dbReference type="ARBA" id="ARBA00022692"/>
    </source>
</evidence>
<keyword evidence="3 8" id="KW-0812">Transmembrane</keyword>
<dbReference type="Pfam" id="PF12704">
    <property type="entry name" value="MacB_PCD"/>
    <property type="match status" value="1"/>
</dbReference>
<feature type="transmembrane region" description="Helical" evidence="8">
    <location>
        <begin position="333"/>
        <end position="359"/>
    </location>
</feature>
<dbReference type="Proteomes" id="UP001230145">
    <property type="component" value="Unassembled WGS sequence"/>
</dbReference>
<keyword evidence="2" id="KW-1003">Cell membrane</keyword>
<evidence type="ECO:0000313" key="12">
    <source>
        <dbReference type="Proteomes" id="UP001230145"/>
    </source>
</evidence>
<comment type="caution">
    <text evidence="11">The sequence shown here is derived from an EMBL/GenBank/DDBJ whole genome shotgun (WGS) entry which is preliminary data.</text>
</comment>
<protein>
    <submittedName>
        <fullName evidence="11">ABC-type antimicrobial peptide transport system permease subunit</fullName>
    </submittedName>
</protein>
<dbReference type="InterPro" id="IPR050250">
    <property type="entry name" value="Macrolide_Exporter_MacB"/>
</dbReference>
<keyword evidence="12" id="KW-1185">Reference proteome</keyword>
<dbReference type="Pfam" id="PF02687">
    <property type="entry name" value="FtsX"/>
    <property type="match status" value="1"/>
</dbReference>
<sequence>MRFTDILASAVASLRRRPLRTVLTSTGVVIGTMAVVVMISLGVGLARQTEVSANSPTVRQVSVQNPPPGERGKPAPKMDDALAQTLATFEGVEAVFPEYFVDMKVKAAGIDQYFSIRGIPAEAFSALGYDLAWGNMPERGGSLQLLAGGKTNESWDPITGEPKSIDFKDRALFLTADTASGALMDGAAPAPAIGDASGAGGSEGSGTNGSGGTGGSGEGTTSVAPPRPILSRVSGQIAEDPQVWTATSAVFFADIDTLVSSLKKSLPSEKLPGQQSANAKPGRNFIYNEFIVMAKDADAALNLTTELRDSGYGAFSEAEWILEAKKTAARIQAALGGIGAISMLVAAIGIANTMLMSVYERQRDIGVMKVIGASMRDIRWLFLVESSSIGFLGGVVGIVLSYGLSALINSLTFQPDQVGGISQIPPVLAVAAVAGATLIAMASGMVPARRAMRLSPLAAMTAQR</sequence>
<dbReference type="RefSeq" id="WP_307634308.1">
    <property type="nucleotide sequence ID" value="NZ_JAUSQL010000001.1"/>
</dbReference>
<feature type="compositionally biased region" description="Polar residues" evidence="7">
    <location>
        <begin position="54"/>
        <end position="64"/>
    </location>
</feature>
<dbReference type="PANTHER" id="PTHR30572:SF4">
    <property type="entry name" value="ABC TRANSPORTER PERMEASE YTRF"/>
    <property type="match status" value="1"/>
</dbReference>
<feature type="transmembrane region" description="Helical" evidence="8">
    <location>
        <begin position="21"/>
        <end position="46"/>
    </location>
</feature>
<accession>A0ABT9PFX3</accession>
<feature type="region of interest" description="Disordered" evidence="7">
    <location>
        <begin position="194"/>
        <end position="228"/>
    </location>
</feature>
<evidence type="ECO:0000256" key="4">
    <source>
        <dbReference type="ARBA" id="ARBA00022989"/>
    </source>
</evidence>
<feature type="domain" description="MacB-like periplasmic core" evidence="10">
    <location>
        <begin position="21"/>
        <end position="136"/>
    </location>
</feature>
<dbReference type="EMBL" id="JAUSQL010000001">
    <property type="protein sequence ID" value="MDP9831611.1"/>
    <property type="molecule type" value="Genomic_DNA"/>
</dbReference>
<comment type="subcellular location">
    <subcellularLocation>
        <location evidence="1">Cell membrane</location>
        <topology evidence="1">Multi-pass membrane protein</topology>
    </subcellularLocation>
</comment>
<evidence type="ECO:0000259" key="9">
    <source>
        <dbReference type="Pfam" id="PF02687"/>
    </source>
</evidence>
<evidence type="ECO:0000256" key="2">
    <source>
        <dbReference type="ARBA" id="ARBA00022475"/>
    </source>
</evidence>
<feature type="compositionally biased region" description="Gly residues" evidence="7">
    <location>
        <begin position="197"/>
        <end position="218"/>
    </location>
</feature>
<reference evidence="11 12" key="1">
    <citation type="submission" date="2023-07" db="EMBL/GenBank/DDBJ databases">
        <title>Sequencing the genomes of 1000 actinobacteria strains.</title>
        <authorList>
            <person name="Klenk H.-P."/>
        </authorList>
    </citation>
    <scope>NUCLEOTIDE SEQUENCE [LARGE SCALE GENOMIC DNA]</scope>
    <source>
        <strain evidence="11 12">DSM 19515</strain>
    </source>
</reference>
<dbReference type="InterPro" id="IPR003838">
    <property type="entry name" value="ABC3_permease_C"/>
</dbReference>
<evidence type="ECO:0000256" key="7">
    <source>
        <dbReference type="SAM" id="MobiDB-lite"/>
    </source>
</evidence>
<evidence type="ECO:0000313" key="11">
    <source>
        <dbReference type="EMBL" id="MDP9831611.1"/>
    </source>
</evidence>